<dbReference type="Proteomes" id="UP000249287">
    <property type="component" value="Segment"/>
</dbReference>
<protein>
    <submittedName>
        <fullName evidence="2">Uncharacterized protein</fullName>
    </submittedName>
</protein>
<evidence type="ECO:0000313" key="2">
    <source>
        <dbReference type="EMBL" id="AVK75672.1"/>
    </source>
</evidence>
<dbReference type="EMBL" id="MG011690">
    <property type="protein sequence ID" value="AVK75672.1"/>
    <property type="molecule type" value="Genomic_DNA"/>
</dbReference>
<evidence type="ECO:0000256" key="1">
    <source>
        <dbReference type="SAM" id="MobiDB-lite"/>
    </source>
</evidence>
<sequence length="763" mass="82156">MTAFFATDNTNTNTNANEDVTVIIKAPQGTDSRSFAVPLDRFTIYRSGFLTDAVIQALRKRDADAKHDEPIRVTFTLPAGIAPCDCDHLMETLGLVPVDDDTNAAWSGLLSLNRVVKFWKALVALESRHAVDTCAANLRRIVSLDDASTVLIAYMYDALRARCGTCRPRGSDNIVATLFPLERSAKDGGASDSDVAKYMTLGNRILDSAMDIGKRVAAASVPQTSYDLFAALAMLITQHSTSVREIAVEALRDWSLALNAVDQVFGSGFSMCKPLHRADKRIEWLLGEASVGIGAFEHTIRTMCPVFADVLLGADGVIESQSVIMAGGAIVNAIQNPKTQHWLADSDIDLWIVGEDHAARTAAFERVVERLFAAAPGCRAKITGSVATFWPPSDTMGRSVPVQVIFTPYRSASQVVCNFDMTNACAYYDGDDVYATWSCAAALVTRVARSAPGMSPKIDRMLRAIDKGFFLGAAEKARLCEHNAKAKDAEAKEAHASPDAPKASGTAPAKKKNDEPRADEPFVYFTAASLVKAFSFRPLSSNDYRCSDDTPKESRTVSPHMPVPVGGRFVVAMPIMDIFFGSTKCGARYGPEQLALRLLDTKAVGPVVGAFAAGAMRDYAEARGNVIAAALDTESAEYKSGLVGCSARAQLNEMLCAASGFEKTGSAFIRTPQSLRGRIFDGITGRPMTMDQIDAERHVFSATMSTGVSVSSVGAFAPLRIERLHVYPRSFVATAARVLASTSILAADRFVERKPSNVTTTRA</sequence>
<accession>A0A2U7UBA2</accession>
<name>A0A2U7UBA2_9VIRU</name>
<dbReference type="RefSeq" id="YP_009481675.1">
    <property type="nucleotide sequence ID" value="NC_037666.1"/>
</dbReference>
<feature type="region of interest" description="Disordered" evidence="1">
    <location>
        <begin position="488"/>
        <end position="515"/>
    </location>
</feature>
<dbReference type="KEGG" id="vg:36842385"/>
<dbReference type="GeneID" id="36842385"/>
<organism evidence="2">
    <name type="scientific">Pandoravirus neocaledonia</name>
    <dbReference type="NCBI Taxonomy" id="2107708"/>
    <lineage>
        <taxon>Viruses</taxon>
        <taxon>Pandoravirus</taxon>
    </lineage>
</organism>
<proteinExistence type="predicted"/>
<gene>
    <name evidence="2" type="ORF">pneo_cds_65</name>
</gene>
<reference evidence="2" key="1">
    <citation type="journal article" date="2018" name="Nat. Commun.">
        <title>Diversity and evolution of the emerging Pandoraviridae family.</title>
        <authorList>
            <person name="Legendre M."/>
            <person name="Fabre E."/>
            <person name="Poirot O."/>
            <person name="Jeudy S."/>
            <person name="Lartigue A."/>
            <person name="Alempic J.M."/>
            <person name="Beucher L."/>
            <person name="Philippe N."/>
            <person name="Bertaux L."/>
            <person name="Christo-Foroux E."/>
            <person name="Labadie K."/>
            <person name="Coute Y."/>
            <person name="Abergel C."/>
            <person name="Claverie J.M."/>
        </authorList>
    </citation>
    <scope>NUCLEOTIDE SEQUENCE [LARGE SCALE GENOMIC DNA]</scope>
    <source>
        <strain evidence="2">Neocaledonia</strain>
    </source>
</reference>